<gene>
    <name evidence="2" type="ORF">ENJ96_06970</name>
</gene>
<accession>A0A7V5P0F7</accession>
<keyword evidence="1" id="KW-1133">Transmembrane helix</keyword>
<keyword evidence="1" id="KW-0812">Transmembrane</keyword>
<feature type="transmembrane region" description="Helical" evidence="1">
    <location>
        <begin position="546"/>
        <end position="569"/>
    </location>
</feature>
<feature type="transmembrane region" description="Helical" evidence="1">
    <location>
        <begin position="521"/>
        <end position="540"/>
    </location>
</feature>
<feature type="transmembrane region" description="Helical" evidence="1">
    <location>
        <begin position="370"/>
        <end position="393"/>
    </location>
</feature>
<feature type="transmembrane region" description="Helical" evidence="1">
    <location>
        <begin position="405"/>
        <end position="432"/>
    </location>
</feature>
<evidence type="ECO:0000313" key="2">
    <source>
        <dbReference type="EMBL" id="HHI97578.1"/>
    </source>
</evidence>
<sequence>MKDVKYLGLILIFLLLLSACKKEEESPTFTFSALGLEVSGLREKTPVRVFHEGKLVLSYPAFPSRNVFLVFPWEPGGRYLVLCGKRKFWLTAPPQRPLAEVKIFAPLGSPGKRLVLFPGQKVEEELVLFSRKECPEIGLLFTSNVKGLFLVLPAQKKALGGELSRYFYRQRICLKEGKPLPFTLRLEPEGQKPGVEIVLRLKRKNFSLSREVKLLSWLFPTDETGYTLRVRREGLLVLPNPLFERLGYFLGLKAQGFSRYDPLAYETITLINTGPAPVNVLVKADFFEAETGKPATGFYPPRFGMAGHYRKPLALAYLPPGEKVKVVLPVYAHELKPGSYLARVSLFSFGEEEPFLVKERLIGVTRGSPLLSGALLLILLLGGGFSALVFLRLKALLRRFSLRELTLLALAGAVAFGLDFLGGMLANVLYALLGPFNILVGGLITEVVHYMVFAALLVLVPRPGFATLKGLLHYLMGLVLFGGVRATDPFFLGFSLLTFELALLVFGAYRRPLSWRTVFSLALADAVNTASSLVLHMTFYRLFFPGWYLALDVVVKGFLYTLLGAWIGLRVGRHLSGFER</sequence>
<reference evidence="2" key="1">
    <citation type="journal article" date="2020" name="mSystems">
        <title>Genome- and Community-Level Interaction Insights into Carbon Utilization and Element Cycling Functions of Hydrothermarchaeota in Hydrothermal Sediment.</title>
        <authorList>
            <person name="Zhou Z."/>
            <person name="Liu Y."/>
            <person name="Xu W."/>
            <person name="Pan J."/>
            <person name="Luo Z.H."/>
            <person name="Li M."/>
        </authorList>
    </citation>
    <scope>NUCLEOTIDE SEQUENCE [LARGE SCALE GENOMIC DNA]</scope>
    <source>
        <strain evidence="2">HyVt-533</strain>
    </source>
</reference>
<proteinExistence type="predicted"/>
<feature type="transmembrane region" description="Helical" evidence="1">
    <location>
        <begin position="438"/>
        <end position="459"/>
    </location>
</feature>
<name>A0A7V5P0F7_9BACT</name>
<feature type="transmembrane region" description="Helical" evidence="1">
    <location>
        <begin position="466"/>
        <end position="484"/>
    </location>
</feature>
<protein>
    <submittedName>
        <fullName evidence="2">Uncharacterized protein</fullName>
    </submittedName>
</protein>
<dbReference type="Proteomes" id="UP000886101">
    <property type="component" value="Unassembled WGS sequence"/>
</dbReference>
<comment type="caution">
    <text evidence="2">The sequence shown here is derived from an EMBL/GenBank/DDBJ whole genome shotgun (WGS) entry which is preliminary data.</text>
</comment>
<evidence type="ECO:0000256" key="1">
    <source>
        <dbReference type="SAM" id="Phobius"/>
    </source>
</evidence>
<organism evidence="2">
    <name type="scientific">Thermodesulfatator atlanticus</name>
    <dbReference type="NCBI Taxonomy" id="501497"/>
    <lineage>
        <taxon>Bacteria</taxon>
        <taxon>Pseudomonadati</taxon>
        <taxon>Thermodesulfobacteriota</taxon>
        <taxon>Thermodesulfobacteria</taxon>
        <taxon>Thermodesulfobacteriales</taxon>
        <taxon>Thermodesulfatatoraceae</taxon>
        <taxon>Thermodesulfatator</taxon>
    </lineage>
</organism>
<keyword evidence="1" id="KW-0472">Membrane</keyword>
<dbReference type="EMBL" id="DROK01000202">
    <property type="protein sequence ID" value="HHI97578.1"/>
    <property type="molecule type" value="Genomic_DNA"/>
</dbReference>
<dbReference type="PROSITE" id="PS51257">
    <property type="entry name" value="PROKAR_LIPOPROTEIN"/>
    <property type="match status" value="1"/>
</dbReference>
<dbReference type="AlphaFoldDB" id="A0A7V5P0F7"/>
<feature type="transmembrane region" description="Helical" evidence="1">
    <location>
        <begin position="490"/>
        <end position="509"/>
    </location>
</feature>